<reference evidence="7" key="1">
    <citation type="submission" date="2020-10" db="EMBL/GenBank/DDBJ databases">
        <title>Genome sequence of the unusual species of purple photosynthetic bacteria, Phaeovibrio sulfidiphilus DSM 23193, type strain.</title>
        <authorList>
            <person name="Kyndt J.A."/>
            <person name="Meyer T.E."/>
        </authorList>
    </citation>
    <scope>NUCLEOTIDE SEQUENCE</scope>
    <source>
        <strain evidence="7">DSM 23193</strain>
    </source>
</reference>
<keyword evidence="4 6" id="KW-1133">Transmembrane helix</keyword>
<evidence type="ECO:0000256" key="2">
    <source>
        <dbReference type="ARBA" id="ARBA00009773"/>
    </source>
</evidence>
<keyword evidence="3 6" id="KW-0812">Transmembrane</keyword>
<sequence>MTFSIGGFFRTNKVFFIWVAFGSLLFLFREMFGLVFITYIMCFIAHGLVHRMHRVCHIPRRVLIVLLYLVFLAIIVGFLFFITPRLISEGKGFTEQIPTIMATVEAWIESKISGNQMLQDVFVRVKEQLVPSTVIASSWSAAFGLLQKSVHYISWFFLGLLFSFLIMLDLSRLTRSVRRLRYTRLASVVEETSGSVVLFARVVGEAFRAQIFISSLNTALTAVGLYFLGIQGIVLLCTVVFFCGLIPVLGVFISSVPILLMAVNAGGIPLALWALVLIVIIHLVEAYVFNPRIMSAVMRINPVMVLIILYIAHSLIGVWGMLLGVPISVYVYRQLIVGSTPAAVAGAASAYAAAARASMGCDGERGPGPSAGV</sequence>
<accession>A0A8J6YV21</accession>
<evidence type="ECO:0000256" key="3">
    <source>
        <dbReference type="ARBA" id="ARBA00022692"/>
    </source>
</evidence>
<keyword evidence="5 6" id="KW-0472">Membrane</keyword>
<dbReference type="GO" id="GO:0055085">
    <property type="term" value="P:transmembrane transport"/>
    <property type="evidence" value="ECO:0007669"/>
    <property type="project" value="TreeGrafter"/>
</dbReference>
<keyword evidence="8" id="KW-1185">Reference proteome</keyword>
<protein>
    <submittedName>
        <fullName evidence="7">AI-2E family transporter</fullName>
    </submittedName>
</protein>
<feature type="transmembrane region" description="Helical" evidence="6">
    <location>
        <begin position="268"/>
        <end position="288"/>
    </location>
</feature>
<dbReference type="RefSeq" id="WP_192533942.1">
    <property type="nucleotide sequence ID" value="NZ_JACZHT010000002.1"/>
</dbReference>
<evidence type="ECO:0000256" key="1">
    <source>
        <dbReference type="ARBA" id="ARBA00004141"/>
    </source>
</evidence>
<dbReference type="PANTHER" id="PTHR21716:SF62">
    <property type="entry name" value="TRANSPORT PROTEIN YDBI-RELATED"/>
    <property type="match status" value="1"/>
</dbReference>
<comment type="caution">
    <text evidence="7">The sequence shown here is derived from an EMBL/GenBank/DDBJ whole genome shotgun (WGS) entry which is preliminary data.</text>
</comment>
<comment type="subcellular location">
    <subcellularLocation>
        <location evidence="1">Membrane</location>
        <topology evidence="1">Multi-pass membrane protein</topology>
    </subcellularLocation>
</comment>
<dbReference type="Proteomes" id="UP000631034">
    <property type="component" value="Unassembled WGS sequence"/>
</dbReference>
<evidence type="ECO:0000313" key="8">
    <source>
        <dbReference type="Proteomes" id="UP000631034"/>
    </source>
</evidence>
<feature type="transmembrane region" description="Helical" evidence="6">
    <location>
        <begin position="235"/>
        <end position="262"/>
    </location>
</feature>
<gene>
    <name evidence="7" type="ORF">IHV25_04695</name>
</gene>
<dbReference type="GO" id="GO:0016020">
    <property type="term" value="C:membrane"/>
    <property type="evidence" value="ECO:0007669"/>
    <property type="project" value="UniProtKB-SubCell"/>
</dbReference>
<dbReference type="Pfam" id="PF01594">
    <property type="entry name" value="AI-2E_transport"/>
    <property type="match status" value="1"/>
</dbReference>
<feature type="transmembrane region" description="Helical" evidence="6">
    <location>
        <begin position="12"/>
        <end position="28"/>
    </location>
</feature>
<evidence type="ECO:0000256" key="6">
    <source>
        <dbReference type="SAM" id="Phobius"/>
    </source>
</evidence>
<evidence type="ECO:0000256" key="5">
    <source>
        <dbReference type="ARBA" id="ARBA00023136"/>
    </source>
</evidence>
<feature type="transmembrane region" description="Helical" evidence="6">
    <location>
        <begin position="152"/>
        <end position="170"/>
    </location>
</feature>
<dbReference type="InterPro" id="IPR002549">
    <property type="entry name" value="AI-2E-like"/>
</dbReference>
<dbReference type="EMBL" id="JACZHT010000002">
    <property type="protein sequence ID" value="MBE1236944.1"/>
    <property type="molecule type" value="Genomic_DNA"/>
</dbReference>
<feature type="transmembrane region" description="Helical" evidence="6">
    <location>
        <begin position="209"/>
        <end position="228"/>
    </location>
</feature>
<dbReference type="PANTHER" id="PTHR21716">
    <property type="entry name" value="TRANSMEMBRANE PROTEIN"/>
    <property type="match status" value="1"/>
</dbReference>
<evidence type="ECO:0000256" key="4">
    <source>
        <dbReference type="ARBA" id="ARBA00022989"/>
    </source>
</evidence>
<dbReference type="AlphaFoldDB" id="A0A8J6YV21"/>
<evidence type="ECO:0000313" key="7">
    <source>
        <dbReference type="EMBL" id="MBE1236944.1"/>
    </source>
</evidence>
<feature type="transmembrane region" description="Helical" evidence="6">
    <location>
        <begin position="300"/>
        <end position="323"/>
    </location>
</feature>
<feature type="transmembrane region" description="Helical" evidence="6">
    <location>
        <begin position="62"/>
        <end position="82"/>
    </location>
</feature>
<comment type="similarity">
    <text evidence="2">Belongs to the autoinducer-2 exporter (AI-2E) (TC 2.A.86) family.</text>
</comment>
<name>A0A8J6YV21_9PROT</name>
<organism evidence="7 8">
    <name type="scientific">Phaeovibrio sulfidiphilus</name>
    <dbReference type="NCBI Taxonomy" id="1220600"/>
    <lineage>
        <taxon>Bacteria</taxon>
        <taxon>Pseudomonadati</taxon>
        <taxon>Pseudomonadota</taxon>
        <taxon>Alphaproteobacteria</taxon>
        <taxon>Rhodospirillales</taxon>
        <taxon>Rhodospirillaceae</taxon>
        <taxon>Phaeovibrio</taxon>
    </lineage>
</organism>
<proteinExistence type="inferred from homology"/>